<evidence type="ECO:0000313" key="2">
    <source>
        <dbReference type="Proteomes" id="UP001222800"/>
    </source>
</evidence>
<protein>
    <submittedName>
        <fullName evidence="1">Late competence development ComFB family protein</fullName>
    </submittedName>
</protein>
<sequence length="91" mass="10489">MEKLKNYMEDLVDIHLKKLLEEYQDICKCDRCILDIKAIALNNLKPRYGVTQIGNVFIKIDESTNESNVKIISEIIKAIEKVSQNPHNGDE</sequence>
<reference evidence="1 2" key="1">
    <citation type="submission" date="2023-03" db="EMBL/GenBank/DDBJ databases">
        <title>Complete genome sequence of Tepidibacter sp. SWIR-1, isolated from a deep-sea hydrothermal vent.</title>
        <authorList>
            <person name="Li X."/>
        </authorList>
    </citation>
    <scope>NUCLEOTIDE SEQUENCE [LARGE SCALE GENOMIC DNA]</scope>
    <source>
        <strain evidence="1 2">SWIR-1</strain>
    </source>
</reference>
<dbReference type="Pfam" id="PF10719">
    <property type="entry name" value="ComFB"/>
    <property type="match status" value="1"/>
</dbReference>
<dbReference type="InterPro" id="IPR019657">
    <property type="entry name" value="ComFB"/>
</dbReference>
<dbReference type="RefSeq" id="WP_277730900.1">
    <property type="nucleotide sequence ID" value="NZ_CP120733.1"/>
</dbReference>
<accession>A0ABY8EBU4</accession>
<proteinExistence type="predicted"/>
<organism evidence="1 2">
    <name type="scientific">Tepidibacter hydrothermalis</name>
    <dbReference type="NCBI Taxonomy" id="3036126"/>
    <lineage>
        <taxon>Bacteria</taxon>
        <taxon>Bacillati</taxon>
        <taxon>Bacillota</taxon>
        <taxon>Clostridia</taxon>
        <taxon>Peptostreptococcales</taxon>
        <taxon>Peptostreptococcaceae</taxon>
        <taxon>Tepidibacter</taxon>
    </lineage>
</organism>
<dbReference type="Proteomes" id="UP001222800">
    <property type="component" value="Chromosome"/>
</dbReference>
<keyword evidence="2" id="KW-1185">Reference proteome</keyword>
<name>A0ABY8EBU4_9FIRM</name>
<evidence type="ECO:0000313" key="1">
    <source>
        <dbReference type="EMBL" id="WFD08982.1"/>
    </source>
</evidence>
<dbReference type="EMBL" id="CP120733">
    <property type="protein sequence ID" value="WFD08982.1"/>
    <property type="molecule type" value="Genomic_DNA"/>
</dbReference>
<gene>
    <name evidence="1" type="ORF">P4S50_11350</name>
</gene>